<dbReference type="RefSeq" id="WP_120694913.1">
    <property type="nucleotide sequence ID" value="NZ_RBDX01000001.1"/>
</dbReference>
<dbReference type="EMBL" id="RBDY01000001">
    <property type="protein sequence ID" value="RKN27548.1"/>
    <property type="molecule type" value="Genomic_DNA"/>
</dbReference>
<dbReference type="OrthoDB" id="3381976at2"/>
<evidence type="ECO:0000313" key="7">
    <source>
        <dbReference type="Proteomes" id="UP000268652"/>
    </source>
</evidence>
<evidence type="ECO:0000313" key="8">
    <source>
        <dbReference type="Proteomes" id="UP000275024"/>
    </source>
</evidence>
<accession>A0A3A9WI37</accession>
<dbReference type="PANTHER" id="PTHR43877:SF2">
    <property type="entry name" value="AMINOALKYLPHOSPHONATE N-ACETYLTRANSFERASE-RELATED"/>
    <property type="match status" value="1"/>
</dbReference>
<dbReference type="GO" id="GO:0016747">
    <property type="term" value="F:acyltransferase activity, transferring groups other than amino-acyl groups"/>
    <property type="evidence" value="ECO:0007669"/>
    <property type="project" value="InterPro"/>
</dbReference>
<feature type="domain" description="N-acetyltransferase" evidence="4">
    <location>
        <begin position="134"/>
        <end position="280"/>
    </location>
</feature>
<keyword evidence="1 5" id="KW-0808">Transferase</keyword>
<protein>
    <submittedName>
        <fullName evidence="5">GNAT family N-acetyltransferase</fullName>
    </submittedName>
</protein>
<comment type="caution">
    <text evidence="5">The sequence shown here is derived from an EMBL/GenBank/DDBJ whole genome shotgun (WGS) entry which is preliminary data.</text>
</comment>
<name>A0A3A9WI37_9ACTN</name>
<dbReference type="Proteomes" id="UP000275024">
    <property type="component" value="Unassembled WGS sequence"/>
</dbReference>
<dbReference type="InterPro" id="IPR000182">
    <property type="entry name" value="GNAT_dom"/>
</dbReference>
<dbReference type="InterPro" id="IPR016181">
    <property type="entry name" value="Acyl_CoA_acyltransferase"/>
</dbReference>
<dbReference type="CDD" id="cd04301">
    <property type="entry name" value="NAT_SF"/>
    <property type="match status" value="1"/>
</dbReference>
<evidence type="ECO:0000259" key="4">
    <source>
        <dbReference type="PROSITE" id="PS51186"/>
    </source>
</evidence>
<dbReference type="PANTHER" id="PTHR43877">
    <property type="entry name" value="AMINOALKYLPHOSPHONATE N-ACETYLTRANSFERASE-RELATED-RELATED"/>
    <property type="match status" value="1"/>
</dbReference>
<evidence type="ECO:0000256" key="1">
    <source>
        <dbReference type="ARBA" id="ARBA00022679"/>
    </source>
</evidence>
<proteinExistence type="predicted"/>
<organism evidence="5 8">
    <name type="scientific">Streptomyces radicis</name>
    <dbReference type="NCBI Taxonomy" id="1750517"/>
    <lineage>
        <taxon>Bacteria</taxon>
        <taxon>Bacillati</taxon>
        <taxon>Actinomycetota</taxon>
        <taxon>Actinomycetes</taxon>
        <taxon>Kitasatosporales</taxon>
        <taxon>Streptomycetaceae</taxon>
        <taxon>Streptomyces</taxon>
    </lineage>
</organism>
<keyword evidence="2" id="KW-0012">Acyltransferase</keyword>
<reference evidence="7 8" key="1">
    <citation type="submission" date="2018-09" db="EMBL/GenBank/DDBJ databases">
        <title>Streptomyces sp. nov. DS1-2, an endophytic actinomycete isolated from roots of Dendrobium scabrilingue.</title>
        <authorList>
            <person name="Kuncharoen N."/>
            <person name="Kudo T."/>
            <person name="Ohkuma M."/>
            <person name="Yuki M."/>
            <person name="Tanasupawat S."/>
        </authorList>
    </citation>
    <scope>NUCLEOTIDE SEQUENCE [LARGE SCALE GENOMIC DNA]</scope>
    <source>
        <strain evidence="5 8">AZ1-7</strain>
        <strain evidence="6 7">DS1-2</strain>
    </source>
</reference>
<dbReference type="PROSITE" id="PS51186">
    <property type="entry name" value="GNAT"/>
    <property type="match status" value="2"/>
</dbReference>
<evidence type="ECO:0000313" key="5">
    <source>
        <dbReference type="EMBL" id="RKN12688.1"/>
    </source>
</evidence>
<sequence length="280" mass="30500">MTTTLRPAGPEESGADGLRSRPFDIRVNGRRAGALRLTVYATEGDVFGRIAQLEIAPDDRRRGRATVAALAAEEVLRGEGCRQVVASVPAAAGGALELARSLGYVERNLNMAKELPERPPSLPPGLVARAMTGPEFEDWRVEARERYVREWVERGVPETTAEERGRSAHATLLPEGLATERAALRVLTHEDLPVGTLWLSTDPERLPHGADAYVFSVAVDEKHRGRGHGRALMLEAERLTRAAGGRVLGLNVFAGNTPALRLYASLGYRPVEHHLYKPLG</sequence>
<evidence type="ECO:0000256" key="2">
    <source>
        <dbReference type="ARBA" id="ARBA00023315"/>
    </source>
</evidence>
<dbReference type="EMBL" id="RBDX01000001">
    <property type="protein sequence ID" value="RKN12688.1"/>
    <property type="molecule type" value="Genomic_DNA"/>
</dbReference>
<dbReference type="Pfam" id="PF00583">
    <property type="entry name" value="Acetyltransf_1"/>
    <property type="match status" value="2"/>
</dbReference>
<dbReference type="SUPFAM" id="SSF55729">
    <property type="entry name" value="Acyl-CoA N-acyltransferases (Nat)"/>
    <property type="match status" value="2"/>
</dbReference>
<evidence type="ECO:0000313" key="6">
    <source>
        <dbReference type="EMBL" id="RKN27548.1"/>
    </source>
</evidence>
<keyword evidence="7" id="KW-1185">Reference proteome</keyword>
<gene>
    <name evidence="6" type="ORF">D7318_01200</name>
    <name evidence="5" type="ORF">D7319_01695</name>
</gene>
<evidence type="ECO:0000256" key="3">
    <source>
        <dbReference type="SAM" id="MobiDB-lite"/>
    </source>
</evidence>
<dbReference type="Gene3D" id="3.40.630.30">
    <property type="match status" value="2"/>
</dbReference>
<dbReference type="AlphaFoldDB" id="A0A3A9WI37"/>
<dbReference type="InterPro" id="IPR050832">
    <property type="entry name" value="Bact_Acetyltransf"/>
</dbReference>
<feature type="region of interest" description="Disordered" evidence="3">
    <location>
        <begin position="1"/>
        <end position="20"/>
    </location>
</feature>
<dbReference type="Proteomes" id="UP000268652">
    <property type="component" value="Unassembled WGS sequence"/>
</dbReference>
<feature type="domain" description="N-acetyltransferase" evidence="4">
    <location>
        <begin position="1"/>
        <end position="116"/>
    </location>
</feature>